<organism evidence="1">
    <name type="scientific">Candidatus Kentrum sp. TC</name>
    <dbReference type="NCBI Taxonomy" id="2126339"/>
    <lineage>
        <taxon>Bacteria</taxon>
        <taxon>Pseudomonadati</taxon>
        <taxon>Pseudomonadota</taxon>
        <taxon>Gammaproteobacteria</taxon>
        <taxon>Candidatus Kentrum</taxon>
    </lineage>
</organism>
<accession>A0A450ZZ41</accession>
<dbReference type="EMBL" id="CAADFW010000028">
    <property type="protein sequence ID" value="VFK59016.1"/>
    <property type="molecule type" value="Genomic_DNA"/>
</dbReference>
<dbReference type="AlphaFoldDB" id="A0A450ZZ41"/>
<sequence>MMDVETVDILLAAYGKVIESMEEDFQKKRLLPQFRALIERGKHKFQLDGKLDINAFFFKFTVESENRAGMRQALWNHINDLQGKLSQACAEVREKTGKEVVIIIGNLDKLKDGMARKVFIEDSRLLTFCPVGPGR</sequence>
<protein>
    <submittedName>
        <fullName evidence="1">Uncharacterized protein</fullName>
    </submittedName>
</protein>
<gene>
    <name evidence="1" type="ORF">BECKTC1821F_GA0114240_102833</name>
</gene>
<evidence type="ECO:0000313" key="1">
    <source>
        <dbReference type="EMBL" id="VFK59016.1"/>
    </source>
</evidence>
<name>A0A450ZZ41_9GAMM</name>
<reference evidence="1" key="1">
    <citation type="submission" date="2019-02" db="EMBL/GenBank/DDBJ databases">
        <authorList>
            <person name="Gruber-Vodicka R. H."/>
            <person name="Seah K. B. B."/>
        </authorList>
    </citation>
    <scope>NUCLEOTIDE SEQUENCE</scope>
    <source>
        <strain evidence="1">BECK_BZ126</strain>
    </source>
</reference>
<proteinExistence type="predicted"/>